<proteinExistence type="inferred from homology"/>
<dbReference type="AlphaFoldDB" id="A0A8W8L663"/>
<evidence type="ECO:0000313" key="6">
    <source>
        <dbReference type="EnsemblMetazoa" id="G26566.1:cds"/>
    </source>
</evidence>
<name>A0A8W8L663_MAGGI</name>
<dbReference type="PROSITE" id="PS50097">
    <property type="entry name" value="BTB"/>
    <property type="match status" value="1"/>
</dbReference>
<dbReference type="Pfam" id="PF00651">
    <property type="entry name" value="BTB"/>
    <property type="match status" value="1"/>
</dbReference>
<dbReference type="Proteomes" id="UP000005408">
    <property type="component" value="Unassembled WGS sequence"/>
</dbReference>
<dbReference type="InterPro" id="IPR011705">
    <property type="entry name" value="BACK"/>
</dbReference>
<reference evidence="6" key="1">
    <citation type="submission" date="2022-08" db="UniProtKB">
        <authorList>
            <consortium name="EnsemblMetazoa"/>
        </authorList>
    </citation>
    <scope>IDENTIFICATION</scope>
    <source>
        <strain evidence="6">05x7-T-G4-1.051#20</strain>
    </source>
</reference>
<dbReference type="Pfam" id="PF07707">
    <property type="entry name" value="BACK"/>
    <property type="match status" value="1"/>
</dbReference>
<evidence type="ECO:0000256" key="4">
    <source>
        <dbReference type="SAM" id="MobiDB-lite"/>
    </source>
</evidence>
<dbReference type="GO" id="GO:0140662">
    <property type="term" value="F:ATP-dependent protein folding chaperone"/>
    <property type="evidence" value="ECO:0007669"/>
    <property type="project" value="InterPro"/>
</dbReference>
<keyword evidence="7" id="KW-1185">Reference proteome</keyword>
<feature type="region of interest" description="Disordered" evidence="4">
    <location>
        <begin position="1"/>
        <end position="28"/>
    </location>
</feature>
<feature type="domain" description="BTB" evidence="5">
    <location>
        <begin position="47"/>
        <end position="119"/>
    </location>
</feature>
<evidence type="ECO:0000313" key="7">
    <source>
        <dbReference type="Proteomes" id="UP000005408"/>
    </source>
</evidence>
<dbReference type="InterPro" id="IPR011333">
    <property type="entry name" value="SKP1/BTB/POZ_sf"/>
</dbReference>
<evidence type="ECO:0000256" key="3">
    <source>
        <dbReference type="ARBA" id="ARBA00022840"/>
    </source>
</evidence>
<dbReference type="SMART" id="SM00875">
    <property type="entry name" value="BACK"/>
    <property type="match status" value="1"/>
</dbReference>
<accession>A0A8W8L663</accession>
<comment type="similarity">
    <text evidence="1">Belongs to the heat shock protein 70 family.</text>
</comment>
<protein>
    <recommendedName>
        <fullName evidence="5">BTB domain-containing protein</fullName>
    </recommendedName>
</protein>
<evidence type="ECO:0000256" key="2">
    <source>
        <dbReference type="ARBA" id="ARBA00022741"/>
    </source>
</evidence>
<organism evidence="6 7">
    <name type="scientific">Magallana gigas</name>
    <name type="common">Pacific oyster</name>
    <name type="synonym">Crassostrea gigas</name>
    <dbReference type="NCBI Taxonomy" id="29159"/>
    <lineage>
        <taxon>Eukaryota</taxon>
        <taxon>Metazoa</taxon>
        <taxon>Spiralia</taxon>
        <taxon>Lophotrochozoa</taxon>
        <taxon>Mollusca</taxon>
        <taxon>Bivalvia</taxon>
        <taxon>Autobranchia</taxon>
        <taxon>Pteriomorphia</taxon>
        <taxon>Ostreida</taxon>
        <taxon>Ostreoidea</taxon>
        <taxon>Ostreidae</taxon>
        <taxon>Magallana</taxon>
    </lineage>
</organism>
<dbReference type="Gene3D" id="1.25.40.420">
    <property type="match status" value="1"/>
</dbReference>
<sequence>MEIAEDTSNVTSATSTSTADSMEQSAGREPETIAGSLSVMFNNNELSDVCFKFPNETVEGKCVLKAHKLILAIRSPVFKAMFYGTLQETGQDVNIEDISYEIFQSLLRFIYTDRIKLEGDTVIPTLHAAQKYQIPSLVNQCQSFLEAAVDSDNACVIFSQASLFGLRELETNVLRFIEFNTTECLQSDGFLSLSKDNLREVLKNGKFCTSEENLVKAALRWAEEECNRRELEITGENIRKSLGENLYLLRVPLLSLDTFSHLLVATQILDDVEQLDLYKYFTLDKFEGGAQKFQRDARFENAPTEVKVQTLYGSLGQRTAGLVCKQKISVRSRFPVKLCQIKLLPFPSKSLDANFYQYHMHNSHKHEQGPDIKIIVLEQVEGEEKTQTLYEGLRTSTNLAPVPLDFVFTSEGDPSHKVQLVVCVSSKCRTCGVATAPFYQTICKEAGLTKFIPKRVVVSNEAVDMILQGHNLIETMTFMKAEVMPSLLVAAIDFGTTYSGYAFSFLHEYKKDPLKISTATWTAGSGGLVSLKTSTCVLFDSKQTFHSFGYEAEEKYSNLALDDKHHEWFYFSRFKMMLYNNKDLTRETLIKDDKGKKMKAIEVFSAAVGYLRDHLMTECKKQMTGIEESDVMWVLTVPAIWDDKSKQFMREAAEKACICRDKLVIALEPEAASLFCMHLPIQKDSNNSTFGVFKSGEKYMVVDAGGGTIDITVHEVKDNGSVKELHKANGGDWGGTKVDALFTSLLIDIVGKDVMETFSSIHKYDFLLMLRDFEVKKRTINPKLDDIVTFTVPVSLSDTFREKNPGCNITDVALKSKYKGQLTWKGDKLRMEAKLTKTLFNGICKHIVDHLRELFMHPAVKDVSSILLVGGFAESLMLQTAIREAFINKNVIIPKEAGLAVLKGAVICGHEPEKISGRVCRYTYGVDMITEFDSTIHPHFKKILRDNVEYCDDIFSIHVRVGQIVEVGEPQVKETYCVTEPDQESVEFIIYSSNYKEPTYTTDEGCTRLGMFSIDLPDTSKGLDRGAIVHMTFSGTEITVTAVDKDDPERAVTTKVDFLG</sequence>
<dbReference type="GO" id="GO:0005524">
    <property type="term" value="F:ATP binding"/>
    <property type="evidence" value="ECO:0007669"/>
    <property type="project" value="UniProtKB-KW"/>
</dbReference>
<dbReference type="Pfam" id="PF00012">
    <property type="entry name" value="HSP70"/>
    <property type="match status" value="1"/>
</dbReference>
<dbReference type="PANTHER" id="PTHR14187:SF5">
    <property type="entry name" value="HEAT SHOCK 70 KDA PROTEIN 12A"/>
    <property type="match status" value="1"/>
</dbReference>
<dbReference type="CDD" id="cd10229">
    <property type="entry name" value="ASKHA_NBD_HSP70_HSPA12"/>
    <property type="match status" value="1"/>
</dbReference>
<evidence type="ECO:0000256" key="1">
    <source>
        <dbReference type="ARBA" id="ARBA00007381"/>
    </source>
</evidence>
<dbReference type="InterPro" id="IPR013126">
    <property type="entry name" value="Hsp_70_fam"/>
</dbReference>
<evidence type="ECO:0000259" key="5">
    <source>
        <dbReference type="PROSITE" id="PS50097"/>
    </source>
</evidence>
<feature type="compositionally biased region" description="Low complexity" evidence="4">
    <location>
        <begin position="1"/>
        <end position="21"/>
    </location>
</feature>
<dbReference type="InterPro" id="IPR000210">
    <property type="entry name" value="BTB/POZ_dom"/>
</dbReference>
<dbReference type="Gene3D" id="3.30.710.10">
    <property type="entry name" value="Potassium Channel Kv1.1, Chain A"/>
    <property type="match status" value="1"/>
</dbReference>
<dbReference type="InterPro" id="IPR043129">
    <property type="entry name" value="ATPase_NBD"/>
</dbReference>
<dbReference type="Gene3D" id="3.30.420.40">
    <property type="match status" value="2"/>
</dbReference>
<keyword evidence="3" id="KW-0067">ATP-binding</keyword>
<dbReference type="SUPFAM" id="SSF53067">
    <property type="entry name" value="Actin-like ATPase domain"/>
    <property type="match status" value="2"/>
</dbReference>
<dbReference type="SUPFAM" id="SSF54695">
    <property type="entry name" value="POZ domain"/>
    <property type="match status" value="1"/>
</dbReference>
<dbReference type="EnsemblMetazoa" id="G26566.1">
    <property type="protein sequence ID" value="G26566.1:cds"/>
    <property type="gene ID" value="G26566"/>
</dbReference>
<dbReference type="PANTHER" id="PTHR14187">
    <property type="entry name" value="ALPHA KINASE/ELONGATION FACTOR 2 KINASE"/>
    <property type="match status" value="1"/>
</dbReference>
<dbReference type="SMART" id="SM00225">
    <property type="entry name" value="BTB"/>
    <property type="match status" value="1"/>
</dbReference>
<keyword evidence="2" id="KW-0547">Nucleotide-binding</keyword>